<sequence length="90" mass="10213">MVVLVRRCDMATWQVQEAKTRLSEMIEMARVEGPQTITRHGVARVVLLSVEDYQALVAHKPDFKSYLLGGPKVEDFTIEREPDTGRDIAL</sequence>
<dbReference type="AlphaFoldDB" id="A0A2N3PLU5"/>
<reference evidence="4" key="1">
    <citation type="submission" date="2017-12" db="EMBL/GenBank/DDBJ databases">
        <title>Draft genome sequence of Telmatospirillum siberiense 26-4b1T, an acidotolerant peatland alphaproteobacterium potentially involved in sulfur cycling.</title>
        <authorList>
            <person name="Hausmann B."/>
            <person name="Pjevac P."/>
            <person name="Schreck K."/>
            <person name="Herbold C.W."/>
            <person name="Daims H."/>
            <person name="Wagner M."/>
            <person name="Pester M."/>
            <person name="Loy A."/>
        </authorList>
    </citation>
    <scope>NUCLEOTIDE SEQUENCE [LARGE SCALE GENOMIC DNA]</scope>
    <source>
        <strain evidence="4">26-4b1</strain>
    </source>
</reference>
<protein>
    <recommendedName>
        <fullName evidence="2">Antitoxin</fullName>
    </recommendedName>
</protein>
<proteinExistence type="inferred from homology"/>
<dbReference type="Proteomes" id="UP000233293">
    <property type="component" value="Unassembled WGS sequence"/>
</dbReference>
<gene>
    <name evidence="3" type="ORF">CWS72_27110</name>
</gene>
<accession>A0A2N3PLU5</accession>
<evidence type="ECO:0000256" key="2">
    <source>
        <dbReference type="RuleBase" id="RU362080"/>
    </source>
</evidence>
<evidence type="ECO:0000256" key="1">
    <source>
        <dbReference type="ARBA" id="ARBA00009981"/>
    </source>
</evidence>
<dbReference type="Gene3D" id="3.40.1620.10">
    <property type="entry name" value="YefM-like domain"/>
    <property type="match status" value="1"/>
</dbReference>
<organism evidence="3 4">
    <name type="scientific">Telmatospirillum siberiense</name>
    <dbReference type="NCBI Taxonomy" id="382514"/>
    <lineage>
        <taxon>Bacteria</taxon>
        <taxon>Pseudomonadati</taxon>
        <taxon>Pseudomonadota</taxon>
        <taxon>Alphaproteobacteria</taxon>
        <taxon>Rhodospirillales</taxon>
        <taxon>Rhodospirillaceae</taxon>
        <taxon>Telmatospirillum</taxon>
    </lineage>
</organism>
<comment type="similarity">
    <text evidence="1 2">Belongs to the phD/YefM antitoxin family.</text>
</comment>
<name>A0A2N3PLU5_9PROT</name>
<keyword evidence="4" id="KW-1185">Reference proteome</keyword>
<dbReference type="EMBL" id="PIUM01000065">
    <property type="protein sequence ID" value="PKU21371.1"/>
    <property type="molecule type" value="Genomic_DNA"/>
</dbReference>
<comment type="caution">
    <text evidence="3">The sequence shown here is derived from an EMBL/GenBank/DDBJ whole genome shotgun (WGS) entry which is preliminary data.</text>
</comment>
<comment type="function">
    <text evidence="2">Antitoxin component of a type II toxin-antitoxin (TA) system.</text>
</comment>
<dbReference type="SUPFAM" id="SSF143120">
    <property type="entry name" value="YefM-like"/>
    <property type="match status" value="1"/>
</dbReference>
<dbReference type="NCBIfam" id="TIGR01552">
    <property type="entry name" value="phd_fam"/>
    <property type="match status" value="1"/>
</dbReference>
<dbReference type="Pfam" id="PF02604">
    <property type="entry name" value="PhdYeFM_antitox"/>
    <property type="match status" value="1"/>
</dbReference>
<dbReference type="InterPro" id="IPR006442">
    <property type="entry name" value="Antitoxin_Phd/YefM"/>
</dbReference>
<evidence type="ECO:0000313" key="4">
    <source>
        <dbReference type="Proteomes" id="UP000233293"/>
    </source>
</evidence>
<evidence type="ECO:0000313" key="3">
    <source>
        <dbReference type="EMBL" id="PKU21371.1"/>
    </source>
</evidence>
<dbReference type="InterPro" id="IPR036165">
    <property type="entry name" value="YefM-like_sf"/>
</dbReference>